<feature type="region of interest" description="Disordered" evidence="1">
    <location>
        <begin position="258"/>
        <end position="315"/>
    </location>
</feature>
<feature type="compositionally biased region" description="Polar residues" evidence="1">
    <location>
        <begin position="177"/>
        <end position="188"/>
    </location>
</feature>
<sequence length="427" mass="48304">MALPRKIQINVEYRSGGLKLAVELPTDPILLAKFAEGFLNLAGELYETSEGLRRYIDPNGPDVLDYPKNATENGMGDTLRRYSMIGARKNAKNEAYREDVTSVPSQQSAEGWAGGCDRNSHCFSEFIDGIRSDWDSMTSCRHSSHSSRSSRGSTSPPSRPCGGILAPSPPLTRIRHSTPSSSLPTQITPHIHPLHRETPAPVKKRPLRHQRYTVARLSDTNTKILSEIEEVEKEAALHRTSPKPWWRNSGNQEVEEKIGKQSLRRTTSPQQHSQASTMETAMLPPTLSWRSQPDRHQKQRNQHQPINNNRTCPEVPRKEPLHHYTYHYPAVHLSKSRSASDYRPEVPHKNTDRPPRRPSRAREPILELPNHSTVVIYRSHLRGHVPPPAVCHSRSEGRKSFGLRRGSSLRRAAEKVWVPLKDFVTGI</sequence>
<gene>
    <name evidence="2" type="ORF">EJ08DRAFT_703896</name>
</gene>
<reference evidence="2" key="1">
    <citation type="journal article" date="2020" name="Stud. Mycol.">
        <title>101 Dothideomycetes genomes: a test case for predicting lifestyles and emergence of pathogens.</title>
        <authorList>
            <person name="Haridas S."/>
            <person name="Albert R."/>
            <person name="Binder M."/>
            <person name="Bloem J."/>
            <person name="Labutti K."/>
            <person name="Salamov A."/>
            <person name="Andreopoulos B."/>
            <person name="Baker S."/>
            <person name="Barry K."/>
            <person name="Bills G."/>
            <person name="Bluhm B."/>
            <person name="Cannon C."/>
            <person name="Castanera R."/>
            <person name="Culley D."/>
            <person name="Daum C."/>
            <person name="Ezra D."/>
            <person name="Gonzalez J."/>
            <person name="Henrissat B."/>
            <person name="Kuo A."/>
            <person name="Liang C."/>
            <person name="Lipzen A."/>
            <person name="Lutzoni F."/>
            <person name="Magnuson J."/>
            <person name="Mondo S."/>
            <person name="Nolan M."/>
            <person name="Ohm R."/>
            <person name="Pangilinan J."/>
            <person name="Park H.-J."/>
            <person name="Ramirez L."/>
            <person name="Alfaro M."/>
            <person name="Sun H."/>
            <person name="Tritt A."/>
            <person name="Yoshinaga Y."/>
            <person name="Zwiers L.-H."/>
            <person name="Turgeon B."/>
            <person name="Goodwin S."/>
            <person name="Spatafora J."/>
            <person name="Crous P."/>
            <person name="Grigoriev I."/>
        </authorList>
    </citation>
    <scope>NUCLEOTIDE SEQUENCE</scope>
    <source>
        <strain evidence="2">CBS 130266</strain>
    </source>
</reference>
<evidence type="ECO:0000256" key="1">
    <source>
        <dbReference type="SAM" id="MobiDB-lite"/>
    </source>
</evidence>
<proteinExistence type="predicted"/>
<dbReference type="AlphaFoldDB" id="A0A9P4TSD1"/>
<accession>A0A9P4TSD1</accession>
<dbReference type="EMBL" id="MU007211">
    <property type="protein sequence ID" value="KAF2415412.1"/>
    <property type="molecule type" value="Genomic_DNA"/>
</dbReference>
<organism evidence="2 3">
    <name type="scientific">Tothia fuscella</name>
    <dbReference type="NCBI Taxonomy" id="1048955"/>
    <lineage>
        <taxon>Eukaryota</taxon>
        <taxon>Fungi</taxon>
        <taxon>Dikarya</taxon>
        <taxon>Ascomycota</taxon>
        <taxon>Pezizomycotina</taxon>
        <taxon>Dothideomycetes</taxon>
        <taxon>Pleosporomycetidae</taxon>
        <taxon>Venturiales</taxon>
        <taxon>Cylindrosympodiaceae</taxon>
        <taxon>Tothia</taxon>
    </lineage>
</organism>
<keyword evidence="3" id="KW-1185">Reference proteome</keyword>
<evidence type="ECO:0000313" key="3">
    <source>
        <dbReference type="Proteomes" id="UP000800235"/>
    </source>
</evidence>
<protein>
    <submittedName>
        <fullName evidence="2">Uncharacterized protein</fullName>
    </submittedName>
</protein>
<name>A0A9P4TSD1_9PEZI</name>
<feature type="compositionally biased region" description="Polar residues" evidence="1">
    <location>
        <begin position="264"/>
        <end position="279"/>
    </location>
</feature>
<feature type="compositionally biased region" description="Low complexity" evidence="1">
    <location>
        <begin position="138"/>
        <end position="163"/>
    </location>
</feature>
<feature type="compositionally biased region" description="Basic and acidic residues" evidence="1">
    <location>
        <begin position="338"/>
        <end position="363"/>
    </location>
</feature>
<feature type="region of interest" description="Disordered" evidence="1">
    <location>
        <begin position="335"/>
        <end position="363"/>
    </location>
</feature>
<feature type="compositionally biased region" description="Polar residues" evidence="1">
    <location>
        <begin position="302"/>
        <end position="311"/>
    </location>
</feature>
<feature type="region of interest" description="Disordered" evidence="1">
    <location>
        <begin position="137"/>
        <end position="197"/>
    </location>
</feature>
<comment type="caution">
    <text evidence="2">The sequence shown here is derived from an EMBL/GenBank/DDBJ whole genome shotgun (WGS) entry which is preliminary data.</text>
</comment>
<dbReference type="Proteomes" id="UP000800235">
    <property type="component" value="Unassembled WGS sequence"/>
</dbReference>
<evidence type="ECO:0000313" key="2">
    <source>
        <dbReference type="EMBL" id="KAF2415412.1"/>
    </source>
</evidence>